<dbReference type="SUPFAM" id="SSF160904">
    <property type="entry name" value="Jann2411-like"/>
    <property type="match status" value="1"/>
</dbReference>
<evidence type="ECO:0000313" key="3">
    <source>
        <dbReference type="EMBL" id="MFC4106375.1"/>
    </source>
</evidence>
<accession>A0ABV8KJW8</accession>
<evidence type="ECO:0000259" key="2">
    <source>
        <dbReference type="Pfam" id="PF11706"/>
    </source>
</evidence>
<proteinExistence type="predicted"/>
<feature type="region of interest" description="Disordered" evidence="1">
    <location>
        <begin position="174"/>
        <end position="194"/>
    </location>
</feature>
<gene>
    <name evidence="3" type="ORF">ACFOX0_10550</name>
</gene>
<dbReference type="PANTHER" id="PTHR35525:SF3">
    <property type="entry name" value="BLL6575 PROTEIN"/>
    <property type="match status" value="1"/>
</dbReference>
<feature type="domain" description="Zinc finger CGNR" evidence="2">
    <location>
        <begin position="139"/>
        <end position="179"/>
    </location>
</feature>
<dbReference type="InterPro" id="IPR023286">
    <property type="entry name" value="ABATE_dom_sf"/>
</dbReference>
<dbReference type="PANTHER" id="PTHR35525">
    <property type="entry name" value="BLL6575 PROTEIN"/>
    <property type="match status" value="1"/>
</dbReference>
<reference evidence="4" key="1">
    <citation type="journal article" date="2019" name="Int. J. Syst. Evol. Microbiol.">
        <title>The Global Catalogue of Microorganisms (GCM) 10K type strain sequencing project: providing services to taxonomists for standard genome sequencing and annotation.</title>
        <authorList>
            <consortium name="The Broad Institute Genomics Platform"/>
            <consortium name="The Broad Institute Genome Sequencing Center for Infectious Disease"/>
            <person name="Wu L."/>
            <person name="Ma J."/>
        </authorList>
    </citation>
    <scope>NUCLEOTIDE SEQUENCE [LARGE SCALE GENOMIC DNA]</scope>
    <source>
        <strain evidence="4">2902at01</strain>
    </source>
</reference>
<dbReference type="Pfam" id="PF11706">
    <property type="entry name" value="zf-CGNR"/>
    <property type="match status" value="1"/>
</dbReference>
<protein>
    <submittedName>
        <fullName evidence="3">CGNR zinc finger domain-containing protein</fullName>
    </submittedName>
</protein>
<dbReference type="Proteomes" id="UP001595868">
    <property type="component" value="Unassembled WGS sequence"/>
</dbReference>
<name>A0ABV8KJW8_9ACTN</name>
<keyword evidence="4" id="KW-1185">Reference proteome</keyword>
<sequence>MAGQIRFGSTRWARLAVALVNTAPTERHPDLLTSPGRLRDLLLAHDEPQPVEVDDVDLADARAARTDLAAVFAAAGDRERIAERLNDLLARTARPRLVGGGTPLHLHVDAPGSTWGGWLAASGSMALALLVAEHGVDVLARCAAAGCGHAVLRHGPGPTRRYCDSTCASRTRVAAHRANRGPAPRPPVEADRRR</sequence>
<dbReference type="InterPro" id="IPR021005">
    <property type="entry name" value="Znf_CGNR"/>
</dbReference>
<organism evidence="3 4">
    <name type="scientific">Micromonospora zhanjiangensis</name>
    <dbReference type="NCBI Taxonomy" id="1522057"/>
    <lineage>
        <taxon>Bacteria</taxon>
        <taxon>Bacillati</taxon>
        <taxon>Actinomycetota</taxon>
        <taxon>Actinomycetes</taxon>
        <taxon>Micromonosporales</taxon>
        <taxon>Micromonosporaceae</taxon>
        <taxon>Micromonospora</taxon>
    </lineage>
</organism>
<evidence type="ECO:0000256" key="1">
    <source>
        <dbReference type="SAM" id="MobiDB-lite"/>
    </source>
</evidence>
<comment type="caution">
    <text evidence="3">The sequence shown here is derived from an EMBL/GenBank/DDBJ whole genome shotgun (WGS) entry which is preliminary data.</text>
</comment>
<evidence type="ECO:0000313" key="4">
    <source>
        <dbReference type="Proteomes" id="UP001595868"/>
    </source>
</evidence>
<dbReference type="RefSeq" id="WP_377544135.1">
    <property type="nucleotide sequence ID" value="NZ_JBHSBN010000005.1"/>
</dbReference>
<dbReference type="EMBL" id="JBHSBN010000005">
    <property type="protein sequence ID" value="MFC4106375.1"/>
    <property type="molecule type" value="Genomic_DNA"/>
</dbReference>
<dbReference type="InterPro" id="IPR010852">
    <property type="entry name" value="ABATE"/>
</dbReference>
<dbReference type="Gene3D" id="1.10.3300.10">
    <property type="entry name" value="Jann2411-like domain"/>
    <property type="match status" value="1"/>
</dbReference>